<reference evidence="1 2" key="1">
    <citation type="submission" date="2019-01" db="EMBL/GenBank/DDBJ databases">
        <title>Novel species of Nocardioides.</title>
        <authorList>
            <person name="Liu Q."/>
            <person name="Xin Y.-H."/>
        </authorList>
    </citation>
    <scope>NUCLEOTIDE SEQUENCE [LARGE SCALE GENOMIC DNA]</scope>
    <source>
        <strain evidence="1 2">CGMCC 4.6875</strain>
    </source>
</reference>
<dbReference type="RefSeq" id="WP_129456796.1">
    <property type="nucleotide sequence ID" value="NZ_JACXYX010000023.1"/>
</dbReference>
<organism evidence="1 2">
    <name type="scientific">Nocardioides ganghwensis</name>
    <dbReference type="NCBI Taxonomy" id="252230"/>
    <lineage>
        <taxon>Bacteria</taxon>
        <taxon>Bacillati</taxon>
        <taxon>Actinomycetota</taxon>
        <taxon>Actinomycetes</taxon>
        <taxon>Propionibacteriales</taxon>
        <taxon>Nocardioidaceae</taxon>
        <taxon>Nocardioides</taxon>
    </lineage>
</organism>
<dbReference type="EMBL" id="SDWU01000027">
    <property type="protein sequence ID" value="RYB97650.1"/>
    <property type="molecule type" value="Genomic_DNA"/>
</dbReference>
<comment type="caution">
    <text evidence="1">The sequence shown here is derived from an EMBL/GenBank/DDBJ whole genome shotgun (WGS) entry which is preliminary data.</text>
</comment>
<dbReference type="OrthoDB" id="3788785at2"/>
<name>A0A4Q2S5Z5_9ACTN</name>
<keyword evidence="2" id="KW-1185">Reference proteome</keyword>
<proteinExistence type="predicted"/>
<evidence type="ECO:0000313" key="2">
    <source>
        <dbReference type="Proteomes" id="UP000293291"/>
    </source>
</evidence>
<dbReference type="Proteomes" id="UP000293291">
    <property type="component" value="Unassembled WGS sequence"/>
</dbReference>
<evidence type="ECO:0000313" key="1">
    <source>
        <dbReference type="EMBL" id="RYB97650.1"/>
    </source>
</evidence>
<sequence>MLPTLLATAALTATSLLPLPLPLPTDPGDEPPVQADPVVLSGALSASDGRLKRGCKDYAYAYAVTTESEDWTFDITLQDRNGRGVNAQSLIGPNDAESGVLTYRLCRGATAPGRFVLTGLLTSYEGTSNETSVQVTDAFRLRKRNR</sequence>
<accession>A0A4Q2S5Z5</accession>
<gene>
    <name evidence="1" type="ORF">EUA07_19185</name>
</gene>
<protein>
    <submittedName>
        <fullName evidence="1">Uncharacterized protein</fullName>
    </submittedName>
</protein>
<dbReference type="AlphaFoldDB" id="A0A4Q2S5Z5"/>